<protein>
    <submittedName>
        <fullName evidence="1">Uncharacterized protein</fullName>
    </submittedName>
</protein>
<evidence type="ECO:0000313" key="1">
    <source>
        <dbReference type="EMBL" id="ORY25480.1"/>
    </source>
</evidence>
<name>A0A1Y2AT58_9FUNG</name>
<evidence type="ECO:0000313" key="2">
    <source>
        <dbReference type="Proteomes" id="UP000193642"/>
    </source>
</evidence>
<keyword evidence="2" id="KW-1185">Reference proteome</keyword>
<dbReference type="EMBL" id="MCGO01000129">
    <property type="protein sequence ID" value="ORY25480.1"/>
    <property type="molecule type" value="Genomic_DNA"/>
</dbReference>
<dbReference type="AlphaFoldDB" id="A0A1Y2AT58"/>
<accession>A0A1Y2AT58</accession>
<dbReference type="Proteomes" id="UP000193642">
    <property type="component" value="Unassembled WGS sequence"/>
</dbReference>
<reference evidence="1 2" key="1">
    <citation type="submission" date="2016-07" db="EMBL/GenBank/DDBJ databases">
        <title>Pervasive Adenine N6-methylation of Active Genes in Fungi.</title>
        <authorList>
            <consortium name="DOE Joint Genome Institute"/>
            <person name="Mondo S.J."/>
            <person name="Dannebaum R.O."/>
            <person name="Kuo R.C."/>
            <person name="Labutti K."/>
            <person name="Haridas S."/>
            <person name="Kuo A."/>
            <person name="Salamov A."/>
            <person name="Ahrendt S.R."/>
            <person name="Lipzen A."/>
            <person name="Sullivan W."/>
            <person name="Andreopoulos W.B."/>
            <person name="Clum A."/>
            <person name="Lindquist E."/>
            <person name="Daum C."/>
            <person name="Ramamoorthy G.K."/>
            <person name="Gryganskyi A."/>
            <person name="Culley D."/>
            <person name="Magnuson J.K."/>
            <person name="James T.Y."/>
            <person name="O'Malley M.A."/>
            <person name="Stajich J.E."/>
            <person name="Spatafora J.W."/>
            <person name="Visel A."/>
            <person name="Grigoriev I.V."/>
        </authorList>
    </citation>
    <scope>NUCLEOTIDE SEQUENCE [LARGE SCALE GENOMIC DNA]</scope>
    <source>
        <strain evidence="1 2">JEL800</strain>
    </source>
</reference>
<proteinExistence type="predicted"/>
<gene>
    <name evidence="1" type="ORF">BCR33DRAFT_747353</name>
</gene>
<sequence length="518" mass="59395">MIGDLLVVLTGNVLLNGARLTGQSYSQAQLAEKALELRKREADLFISLRTSNWGGGIQSMQTSWTFKTTVANVVRHDWRPPRGPHCHSSSWLKRRVGPSKRQSPMYVGDASNGFTNKLPHLLSFVSTPLFLFIWYYSLFFSVRIIAGRDRRSLGLIQIGVRHDWRPPRGPHCHSQQLAEKALELRKREADLFISLRTSNWGGGIQSMQTSWTFKTTVANVVRHDWRPPRGPHCHSQQLAEKALELRKREADLFISLRTSNWGGGIQSMQTSWTFKTTVANVVRHDWRPPRGPHCHSQQLAEKALELRKREADLFISLRTSNWGGGIQSMQTIWTFKTTVANVVRHDWRPPRGPHCHSQQLAEKALELRKREADLFISLRTSNWGGGIQSMQTSWTFKTTVANVVRHDWRPPRGPHCHSQQLAEKALELRKREADLFISLRTSNWGGGIQSMQTSWTFKTTVANVVRHDWRPPRGPHCHSQQLAEKPRLKRKETKAYLFQASISFIPNSFEMSELLIPQ</sequence>
<comment type="caution">
    <text evidence="1">The sequence shown here is derived from an EMBL/GenBank/DDBJ whole genome shotgun (WGS) entry which is preliminary data.</text>
</comment>
<organism evidence="1 2">
    <name type="scientific">Rhizoclosmatium globosum</name>
    <dbReference type="NCBI Taxonomy" id="329046"/>
    <lineage>
        <taxon>Eukaryota</taxon>
        <taxon>Fungi</taxon>
        <taxon>Fungi incertae sedis</taxon>
        <taxon>Chytridiomycota</taxon>
        <taxon>Chytridiomycota incertae sedis</taxon>
        <taxon>Chytridiomycetes</taxon>
        <taxon>Chytridiales</taxon>
        <taxon>Chytriomycetaceae</taxon>
        <taxon>Rhizoclosmatium</taxon>
    </lineage>
</organism>